<accession>A0ABM8W0Q6</accession>
<feature type="domain" description="Transposase putative helix-turn-helix" evidence="2">
    <location>
        <begin position="103"/>
        <end position="140"/>
    </location>
</feature>
<sequence>MPLRPKLFSSKVQNNIVPYWNDQVADWSRKLWLPVDLSSSRNSNNGSWFSQTIIPNINRNYLEIKHKELNANNNDDGESHNGKRKKVQTTRWAKRKKRVSLIRSIKIRVYPNQAQKELLKQWMGCARLVYNMVIANYRQWVFMEKVPYEVLDHSISSAILARDENEQQTITIRTRHCREPLHFYLRLLHNKQLIQATPEYPRYKSNNIKPPLHHEHHRKNNGWPNREGKVMLDSKLSYNKRLGQWSFVWVYGIILQNFQRLELVDNEKELNRIIINEKELSNEVK</sequence>
<dbReference type="Pfam" id="PF12323">
    <property type="entry name" value="HTH_OrfB_IS605"/>
    <property type="match status" value="1"/>
</dbReference>
<name>A0ABM8W0Q6_GIGMA</name>
<evidence type="ECO:0000256" key="1">
    <source>
        <dbReference type="SAM" id="MobiDB-lite"/>
    </source>
</evidence>
<dbReference type="Proteomes" id="UP000789901">
    <property type="component" value="Unassembled WGS sequence"/>
</dbReference>
<reference evidence="3 4" key="1">
    <citation type="submission" date="2021-06" db="EMBL/GenBank/DDBJ databases">
        <authorList>
            <person name="Kallberg Y."/>
            <person name="Tangrot J."/>
            <person name="Rosling A."/>
        </authorList>
    </citation>
    <scope>NUCLEOTIDE SEQUENCE [LARGE SCALE GENOMIC DNA]</scope>
    <source>
        <strain evidence="3 4">120-4 pot B 10/14</strain>
    </source>
</reference>
<protein>
    <submittedName>
        <fullName evidence="3">23569_t:CDS:1</fullName>
    </submittedName>
</protein>
<keyword evidence="4" id="KW-1185">Reference proteome</keyword>
<feature type="region of interest" description="Disordered" evidence="1">
    <location>
        <begin position="71"/>
        <end position="90"/>
    </location>
</feature>
<dbReference type="InterPro" id="IPR021027">
    <property type="entry name" value="Transposase_put_HTH"/>
</dbReference>
<comment type="caution">
    <text evidence="3">The sequence shown here is derived from an EMBL/GenBank/DDBJ whole genome shotgun (WGS) entry which is preliminary data.</text>
</comment>
<evidence type="ECO:0000313" key="3">
    <source>
        <dbReference type="EMBL" id="CAG8495151.1"/>
    </source>
</evidence>
<evidence type="ECO:0000259" key="2">
    <source>
        <dbReference type="Pfam" id="PF12323"/>
    </source>
</evidence>
<dbReference type="EMBL" id="CAJVQB010000550">
    <property type="protein sequence ID" value="CAG8495151.1"/>
    <property type="molecule type" value="Genomic_DNA"/>
</dbReference>
<gene>
    <name evidence="3" type="ORF">GMARGA_LOCUS1919</name>
</gene>
<evidence type="ECO:0000313" key="4">
    <source>
        <dbReference type="Proteomes" id="UP000789901"/>
    </source>
</evidence>
<organism evidence="3 4">
    <name type="scientific">Gigaspora margarita</name>
    <dbReference type="NCBI Taxonomy" id="4874"/>
    <lineage>
        <taxon>Eukaryota</taxon>
        <taxon>Fungi</taxon>
        <taxon>Fungi incertae sedis</taxon>
        <taxon>Mucoromycota</taxon>
        <taxon>Glomeromycotina</taxon>
        <taxon>Glomeromycetes</taxon>
        <taxon>Diversisporales</taxon>
        <taxon>Gigasporaceae</taxon>
        <taxon>Gigaspora</taxon>
    </lineage>
</organism>
<proteinExistence type="predicted"/>